<sequence>MSDASLTYAYAVARDRTPALAAEAGTLTGVAGAPVRLLTPDRTTTPVAVVSHVPAEDFHEAALHRHLEDLGWLEALARAHHGVIEALAAHTTVLPLRLATVYLDDDRVRAMLDDNQKLFFDGLERLRGHVELGVKLYVEAEPRPPAATDAPPDPALSPGRAYLRRRRTEQDARHDAHRAAEEAAQRIAVIARAHAVQWARHRVQEGELATGPGQNVVNDAYLVPADHVRAFREETMHATDGLPGLRVDVTGPWAPYSFATLTPPEPGTASAP</sequence>
<dbReference type="OrthoDB" id="146444at2"/>
<evidence type="ECO:0000313" key="5">
    <source>
        <dbReference type="Proteomes" id="UP000037395"/>
    </source>
</evidence>
<dbReference type="Proteomes" id="UP000037395">
    <property type="component" value="Unassembled WGS sequence"/>
</dbReference>
<keyword evidence="1" id="KW-0304">Gas vesicle</keyword>
<reference evidence="4" key="1">
    <citation type="submission" date="2016-08" db="EMBL/GenBank/DDBJ databases">
        <title>Sequencing, Assembly and Comparative Genomics of S. aureofaciens ATCC 10762.</title>
        <authorList>
            <person name="Gradnigo J.S."/>
            <person name="Johnson N."/>
            <person name="Somerville G.A."/>
        </authorList>
    </citation>
    <scope>NUCLEOTIDE SEQUENCE [LARGE SCALE GENOMIC DNA]</scope>
    <source>
        <strain evidence="4">ATCC 10762</strain>
    </source>
</reference>
<keyword evidence="5" id="KW-1185">Reference proteome</keyword>
<protein>
    <submittedName>
        <fullName evidence="4">Gas vesicle protein</fullName>
    </submittedName>
</protein>
<dbReference type="AlphaFoldDB" id="A0A1E7NFR9"/>
<dbReference type="PANTHER" id="PTHR36852:SF1">
    <property type="entry name" value="PROTEIN GVPL 2"/>
    <property type="match status" value="1"/>
</dbReference>
<organism evidence="4 5">
    <name type="scientific">Kitasatospora aureofaciens</name>
    <name type="common">Streptomyces aureofaciens</name>
    <dbReference type="NCBI Taxonomy" id="1894"/>
    <lineage>
        <taxon>Bacteria</taxon>
        <taxon>Bacillati</taxon>
        <taxon>Actinomycetota</taxon>
        <taxon>Actinomycetes</taxon>
        <taxon>Kitasatosporales</taxon>
        <taxon>Streptomycetaceae</taxon>
        <taxon>Kitasatospora</taxon>
    </lineage>
</organism>
<dbReference type="RefSeq" id="WP_030285893.1">
    <property type="nucleotide sequence ID" value="NZ_JBEZYM010000016.1"/>
</dbReference>
<evidence type="ECO:0000256" key="2">
    <source>
        <dbReference type="ARBA" id="ARBA00035108"/>
    </source>
</evidence>
<accession>A0A1E7NFR9</accession>
<dbReference type="InterPro" id="IPR009430">
    <property type="entry name" value="GvpL/GvpF"/>
</dbReference>
<comment type="subcellular location">
    <subcellularLocation>
        <location evidence="2">Gas vesicle</location>
    </subcellularLocation>
</comment>
<comment type="caution">
    <text evidence="4">The sequence shown here is derived from an EMBL/GenBank/DDBJ whole genome shotgun (WGS) entry which is preliminary data.</text>
</comment>
<dbReference type="Pfam" id="PF06386">
    <property type="entry name" value="GvpL_GvpF"/>
    <property type="match status" value="1"/>
</dbReference>
<evidence type="ECO:0000313" key="4">
    <source>
        <dbReference type="EMBL" id="OEV39475.1"/>
    </source>
</evidence>
<dbReference type="EMBL" id="JPRF03000001">
    <property type="protein sequence ID" value="OEV39475.1"/>
    <property type="molecule type" value="Genomic_DNA"/>
</dbReference>
<dbReference type="PANTHER" id="PTHR36852">
    <property type="entry name" value="PROTEIN GVPL 2"/>
    <property type="match status" value="1"/>
</dbReference>
<name>A0A1E7NFR9_KITAU</name>
<comment type="similarity">
    <text evidence="3">Belongs to the gas vesicle GvpF/GvpL family.</text>
</comment>
<evidence type="ECO:0000256" key="1">
    <source>
        <dbReference type="ARBA" id="ARBA00022987"/>
    </source>
</evidence>
<gene>
    <name evidence="4" type="ORF">HS99_0001915</name>
</gene>
<dbReference type="GO" id="GO:0031412">
    <property type="term" value="P:gas vesicle organization"/>
    <property type="evidence" value="ECO:0007669"/>
    <property type="project" value="InterPro"/>
</dbReference>
<proteinExistence type="inferred from homology"/>
<evidence type="ECO:0000256" key="3">
    <source>
        <dbReference type="ARBA" id="ARBA00035643"/>
    </source>
</evidence>
<dbReference type="GO" id="GO:0031411">
    <property type="term" value="C:gas vesicle"/>
    <property type="evidence" value="ECO:0007669"/>
    <property type="project" value="UniProtKB-SubCell"/>
</dbReference>